<accession>A0A3M2SJD4</accession>
<dbReference type="PANTHER" id="PTHR43591:SF10">
    <property type="entry name" value="ABC TRANSMEMBRANE TYPE-1 DOMAIN-CONTAINING PROTEIN-RELATED"/>
    <property type="match status" value="1"/>
</dbReference>
<dbReference type="InterPro" id="IPR029063">
    <property type="entry name" value="SAM-dependent_MTases_sf"/>
</dbReference>
<dbReference type="Proteomes" id="UP000277212">
    <property type="component" value="Unassembled WGS sequence"/>
</dbReference>
<name>A0A3M2SJD4_9HYPO</name>
<protein>
    <recommendedName>
        <fullName evidence="5">S-adenosyl-L-methionine-dependent methyltransferase</fullName>
    </recommendedName>
</protein>
<evidence type="ECO:0000256" key="2">
    <source>
        <dbReference type="SAM" id="MobiDB-lite"/>
    </source>
</evidence>
<dbReference type="CDD" id="cd02440">
    <property type="entry name" value="AdoMet_MTases"/>
    <property type="match status" value="1"/>
</dbReference>
<evidence type="ECO:0000313" key="3">
    <source>
        <dbReference type="EMBL" id="RMJ17667.1"/>
    </source>
</evidence>
<keyword evidence="4" id="KW-1185">Reference proteome</keyword>
<feature type="compositionally biased region" description="Low complexity" evidence="2">
    <location>
        <begin position="1"/>
        <end position="27"/>
    </location>
</feature>
<evidence type="ECO:0000313" key="4">
    <source>
        <dbReference type="Proteomes" id="UP000277212"/>
    </source>
</evidence>
<evidence type="ECO:0008006" key="5">
    <source>
        <dbReference type="Google" id="ProtNLM"/>
    </source>
</evidence>
<comment type="caution">
    <text evidence="3">The sequence shown here is derived from an EMBL/GenBank/DDBJ whole genome shotgun (WGS) entry which is preliminary data.</text>
</comment>
<evidence type="ECO:0000256" key="1">
    <source>
        <dbReference type="ARBA" id="ARBA00038158"/>
    </source>
</evidence>
<feature type="region of interest" description="Disordered" evidence="2">
    <location>
        <begin position="1"/>
        <end position="46"/>
    </location>
</feature>
<reference evidence="3 4" key="1">
    <citation type="submission" date="2017-06" db="EMBL/GenBank/DDBJ databases">
        <title>Comparative genomic analysis of Ambrosia Fusariam Clade fungi.</title>
        <authorList>
            <person name="Stajich J.E."/>
            <person name="Carrillo J."/>
            <person name="Kijimoto T."/>
            <person name="Eskalen A."/>
            <person name="O'Donnell K."/>
            <person name="Kasson M."/>
        </authorList>
    </citation>
    <scope>NUCLEOTIDE SEQUENCE [LARGE SCALE GENOMIC DNA]</scope>
    <source>
        <strain evidence="3">UCR3666</strain>
    </source>
</reference>
<dbReference type="Pfam" id="PF13489">
    <property type="entry name" value="Methyltransf_23"/>
    <property type="match status" value="1"/>
</dbReference>
<dbReference type="OrthoDB" id="2013972at2759"/>
<comment type="similarity">
    <text evidence="1">Belongs to the methyltransferase superfamily. LaeA methyltransferase family.</text>
</comment>
<dbReference type="PANTHER" id="PTHR43591">
    <property type="entry name" value="METHYLTRANSFERASE"/>
    <property type="match status" value="1"/>
</dbReference>
<dbReference type="EMBL" id="NKUJ01000029">
    <property type="protein sequence ID" value="RMJ17667.1"/>
    <property type="molecule type" value="Genomic_DNA"/>
</dbReference>
<dbReference type="STRING" id="2010991.A0A3M2SJD4"/>
<dbReference type="Gene3D" id="3.40.50.150">
    <property type="entry name" value="Vaccinia Virus protein VP39"/>
    <property type="match status" value="1"/>
</dbReference>
<organism evidence="3 4">
    <name type="scientific">Fusarium kuroshium</name>
    <dbReference type="NCBI Taxonomy" id="2010991"/>
    <lineage>
        <taxon>Eukaryota</taxon>
        <taxon>Fungi</taxon>
        <taxon>Dikarya</taxon>
        <taxon>Ascomycota</taxon>
        <taxon>Pezizomycotina</taxon>
        <taxon>Sordariomycetes</taxon>
        <taxon>Hypocreomycetidae</taxon>
        <taxon>Hypocreales</taxon>
        <taxon>Nectriaceae</taxon>
        <taxon>Fusarium</taxon>
        <taxon>Fusarium solani species complex</taxon>
    </lineage>
</organism>
<dbReference type="SUPFAM" id="SSF53335">
    <property type="entry name" value="S-adenosyl-L-methionine-dependent methyltransferases"/>
    <property type="match status" value="1"/>
</dbReference>
<dbReference type="GO" id="GO:0008168">
    <property type="term" value="F:methyltransferase activity"/>
    <property type="evidence" value="ECO:0007669"/>
    <property type="project" value="TreeGrafter"/>
</dbReference>
<proteinExistence type="inferred from homology"/>
<sequence>MAQEQTTSPESPAQTQPQPPSTQADPQLSELAEQEPLQVGNDVEDDGYATSEASASVLSSLNSSVFHYKYENGRRYHAFREGAYLVPNDDEEQDRMDLGHHIYSLLLGGELYRAPIGKNPQRVLDLGTGTGIWAMDFADLYPSAEVVGTDLSPIQPRWTPPNCTFEVDDLEQDWVYHNKFDYIHARELGGCVADDEKLFRQAFEHLAPGGYFEMQAVYPRFLSDDDTAKEAKDAQFWMKSICDGAVKFGKPLDSAPGWLEKMKAAGFVDVKQEVRKFPMGGWAKDTKLKEIGRHALIQEQQVIDSYTPGIFSRVLGWGEEEIQVLIAKVKNDLKNPAIHIYVPCYLVWGKKPEA</sequence>
<dbReference type="AlphaFoldDB" id="A0A3M2SJD4"/>
<gene>
    <name evidence="3" type="ORF">CDV36_002670</name>
</gene>